<name>A0A6A7A0H7_9PLEO</name>
<feature type="signal peptide" evidence="3">
    <location>
        <begin position="1"/>
        <end position="24"/>
    </location>
</feature>
<keyword evidence="5" id="KW-1185">Reference proteome</keyword>
<keyword evidence="2" id="KW-1133">Transmembrane helix</keyword>
<evidence type="ECO:0000256" key="1">
    <source>
        <dbReference type="SAM" id="MobiDB-lite"/>
    </source>
</evidence>
<feature type="region of interest" description="Disordered" evidence="1">
    <location>
        <begin position="33"/>
        <end position="60"/>
    </location>
</feature>
<feature type="chain" id="PRO_5025643940" evidence="3">
    <location>
        <begin position="25"/>
        <end position="106"/>
    </location>
</feature>
<dbReference type="Proteomes" id="UP000799424">
    <property type="component" value="Unassembled WGS sequence"/>
</dbReference>
<sequence>MALDIGARLAIVVLLLILLCLVTALELCYLGDKPSTSSSGSSANVSSGWQSPKDDDTSTEQKETFWRAIWQPRFRNTTRQLIVPTFVASLAIVLKSIVFANQGRVS</sequence>
<dbReference type="AlphaFoldDB" id="A0A6A7A0H7"/>
<accession>A0A6A7A0H7</accession>
<evidence type="ECO:0000313" key="4">
    <source>
        <dbReference type="EMBL" id="KAF2826596.1"/>
    </source>
</evidence>
<feature type="transmembrane region" description="Helical" evidence="2">
    <location>
        <begin position="81"/>
        <end position="100"/>
    </location>
</feature>
<keyword evidence="2" id="KW-0472">Membrane</keyword>
<feature type="compositionally biased region" description="Low complexity" evidence="1">
    <location>
        <begin position="33"/>
        <end position="51"/>
    </location>
</feature>
<organism evidence="4 5">
    <name type="scientific">Ophiobolus disseminans</name>
    <dbReference type="NCBI Taxonomy" id="1469910"/>
    <lineage>
        <taxon>Eukaryota</taxon>
        <taxon>Fungi</taxon>
        <taxon>Dikarya</taxon>
        <taxon>Ascomycota</taxon>
        <taxon>Pezizomycotina</taxon>
        <taxon>Dothideomycetes</taxon>
        <taxon>Pleosporomycetidae</taxon>
        <taxon>Pleosporales</taxon>
        <taxon>Pleosporineae</taxon>
        <taxon>Phaeosphaeriaceae</taxon>
        <taxon>Ophiobolus</taxon>
    </lineage>
</organism>
<evidence type="ECO:0000256" key="2">
    <source>
        <dbReference type="SAM" id="Phobius"/>
    </source>
</evidence>
<evidence type="ECO:0000313" key="5">
    <source>
        <dbReference type="Proteomes" id="UP000799424"/>
    </source>
</evidence>
<gene>
    <name evidence="4" type="ORF">CC86DRAFT_381722</name>
</gene>
<keyword evidence="2" id="KW-0812">Transmembrane</keyword>
<reference evidence="4" key="1">
    <citation type="journal article" date="2020" name="Stud. Mycol.">
        <title>101 Dothideomycetes genomes: a test case for predicting lifestyles and emergence of pathogens.</title>
        <authorList>
            <person name="Haridas S."/>
            <person name="Albert R."/>
            <person name="Binder M."/>
            <person name="Bloem J."/>
            <person name="Labutti K."/>
            <person name="Salamov A."/>
            <person name="Andreopoulos B."/>
            <person name="Baker S."/>
            <person name="Barry K."/>
            <person name="Bills G."/>
            <person name="Bluhm B."/>
            <person name="Cannon C."/>
            <person name="Castanera R."/>
            <person name="Culley D."/>
            <person name="Daum C."/>
            <person name="Ezra D."/>
            <person name="Gonzalez J."/>
            <person name="Henrissat B."/>
            <person name="Kuo A."/>
            <person name="Liang C."/>
            <person name="Lipzen A."/>
            <person name="Lutzoni F."/>
            <person name="Magnuson J."/>
            <person name="Mondo S."/>
            <person name="Nolan M."/>
            <person name="Ohm R."/>
            <person name="Pangilinan J."/>
            <person name="Park H.-J."/>
            <person name="Ramirez L."/>
            <person name="Alfaro M."/>
            <person name="Sun H."/>
            <person name="Tritt A."/>
            <person name="Yoshinaga Y."/>
            <person name="Zwiers L.-H."/>
            <person name="Turgeon B."/>
            <person name="Goodwin S."/>
            <person name="Spatafora J."/>
            <person name="Crous P."/>
            <person name="Grigoriev I."/>
        </authorList>
    </citation>
    <scope>NUCLEOTIDE SEQUENCE</scope>
    <source>
        <strain evidence="4">CBS 113818</strain>
    </source>
</reference>
<proteinExistence type="predicted"/>
<keyword evidence="3" id="KW-0732">Signal</keyword>
<protein>
    <submittedName>
        <fullName evidence="4">Uncharacterized protein</fullName>
    </submittedName>
</protein>
<dbReference type="EMBL" id="MU006225">
    <property type="protein sequence ID" value="KAF2826596.1"/>
    <property type="molecule type" value="Genomic_DNA"/>
</dbReference>
<evidence type="ECO:0000256" key="3">
    <source>
        <dbReference type="SAM" id="SignalP"/>
    </source>
</evidence>